<keyword evidence="4" id="KW-1185">Reference proteome</keyword>
<dbReference type="PANTHER" id="PTHR13847">
    <property type="entry name" value="SARCOSINE DEHYDROGENASE-RELATED"/>
    <property type="match status" value="1"/>
</dbReference>
<proteinExistence type="predicted"/>
<dbReference type="Gene3D" id="3.30.9.10">
    <property type="entry name" value="D-Amino Acid Oxidase, subunit A, domain 2"/>
    <property type="match status" value="1"/>
</dbReference>
<protein>
    <submittedName>
        <fullName evidence="3">NAD(P)/FAD-dependent oxidoreductase</fullName>
        <ecNumber evidence="3">1.-.-.-</ecNumber>
    </submittedName>
</protein>
<dbReference type="InterPro" id="IPR036188">
    <property type="entry name" value="FAD/NAD-bd_sf"/>
</dbReference>
<organism evidence="3 4">
    <name type="scientific">Pseudonocardia lutea</name>
    <dbReference type="NCBI Taxonomy" id="2172015"/>
    <lineage>
        <taxon>Bacteria</taxon>
        <taxon>Bacillati</taxon>
        <taxon>Actinomycetota</taxon>
        <taxon>Actinomycetes</taxon>
        <taxon>Pseudonocardiales</taxon>
        <taxon>Pseudonocardiaceae</taxon>
        <taxon>Pseudonocardia</taxon>
    </lineage>
</organism>
<evidence type="ECO:0000313" key="4">
    <source>
        <dbReference type="Proteomes" id="UP001596119"/>
    </source>
</evidence>
<dbReference type="Gene3D" id="3.50.50.60">
    <property type="entry name" value="FAD/NAD(P)-binding domain"/>
    <property type="match status" value="1"/>
</dbReference>
<comment type="caution">
    <text evidence="3">The sequence shown here is derived from an EMBL/GenBank/DDBJ whole genome shotgun (WGS) entry which is preliminary data.</text>
</comment>
<sequence>MSDGHRTFVVIGGGVLGLSTARRLAATGARVTLLTEGPLADGASGRSLSWLNSAAIRDAGYHALRMRGVDRYRDLLAEEGGAAGRWLVFGGGLTWRSPGQEADLQAVLDHQRSVGYPVRRIGRDEVARLVPGVEPAAVPEAGALLNPDEGWVDLPSLAGLLARQVVAAGGEVRTGCGPVRVDVREGRATGAVTADGQRFAADGVLLATGAAVPGALAELGVRIPERSPLAVLVRTEPVDTPLRAVLNVPGVSLRPAPDGGLAVDADWPTEHVRDTGSGHEVADDVVADLLDRAGAVLAGRPALTARRVHVGPKPVPGDGRPVLGELAAVPGLTVAFTHSGATLALVVGELLGDEMRTGNRSELLASFRPERFS</sequence>
<dbReference type="Proteomes" id="UP001596119">
    <property type="component" value="Unassembled WGS sequence"/>
</dbReference>
<dbReference type="Pfam" id="PF01266">
    <property type="entry name" value="DAO"/>
    <property type="match status" value="1"/>
</dbReference>
<dbReference type="EMBL" id="JBHSQK010000007">
    <property type="protein sequence ID" value="MFC5947338.1"/>
    <property type="molecule type" value="Genomic_DNA"/>
</dbReference>
<keyword evidence="1 3" id="KW-0560">Oxidoreductase</keyword>
<dbReference type="EC" id="1.-.-.-" evidence="3"/>
<dbReference type="RefSeq" id="WP_379564096.1">
    <property type="nucleotide sequence ID" value="NZ_JBHSQK010000007.1"/>
</dbReference>
<evidence type="ECO:0000259" key="2">
    <source>
        <dbReference type="Pfam" id="PF01266"/>
    </source>
</evidence>
<dbReference type="SUPFAM" id="SSF51905">
    <property type="entry name" value="FAD/NAD(P)-binding domain"/>
    <property type="match status" value="1"/>
</dbReference>
<accession>A0ABW1I314</accession>
<dbReference type="GO" id="GO:0016491">
    <property type="term" value="F:oxidoreductase activity"/>
    <property type="evidence" value="ECO:0007669"/>
    <property type="project" value="UniProtKB-KW"/>
</dbReference>
<name>A0ABW1I314_9PSEU</name>
<feature type="domain" description="FAD dependent oxidoreductase" evidence="2">
    <location>
        <begin position="8"/>
        <end position="353"/>
    </location>
</feature>
<reference evidence="4" key="1">
    <citation type="journal article" date="2019" name="Int. J. Syst. Evol. Microbiol.">
        <title>The Global Catalogue of Microorganisms (GCM) 10K type strain sequencing project: providing services to taxonomists for standard genome sequencing and annotation.</title>
        <authorList>
            <consortium name="The Broad Institute Genomics Platform"/>
            <consortium name="The Broad Institute Genome Sequencing Center for Infectious Disease"/>
            <person name="Wu L."/>
            <person name="Ma J."/>
        </authorList>
    </citation>
    <scope>NUCLEOTIDE SEQUENCE [LARGE SCALE GENOMIC DNA]</scope>
    <source>
        <strain evidence="4">CGMCC 4.7397</strain>
    </source>
</reference>
<gene>
    <name evidence="3" type="ORF">ACFQH9_03475</name>
</gene>
<evidence type="ECO:0000313" key="3">
    <source>
        <dbReference type="EMBL" id="MFC5947338.1"/>
    </source>
</evidence>
<dbReference type="PANTHER" id="PTHR13847:SF289">
    <property type="entry name" value="GLYCINE OXIDASE"/>
    <property type="match status" value="1"/>
</dbReference>
<evidence type="ECO:0000256" key="1">
    <source>
        <dbReference type="ARBA" id="ARBA00023002"/>
    </source>
</evidence>
<dbReference type="InterPro" id="IPR006076">
    <property type="entry name" value="FAD-dep_OxRdtase"/>
</dbReference>